<dbReference type="AlphaFoldDB" id="A0A9N9D1D2"/>
<sequence>MGDDIKEKRRFQYRVDMKHETVKQLPYLRQATSFSKLLTTKQTTLSQTLAALTEIQNQEYGNANISTTEPKINAIQHSTRLYKHSKLYPSSTSLNNLLTTENAQSTNPQSGDVGNSLSVLRDGVPDDFEYYAAGLNSFQKVKDMLSSAEGGWVYNPKASLQTMRVELCRTIWTFAESEEE</sequence>
<reference evidence="1" key="1">
    <citation type="submission" date="2021-06" db="EMBL/GenBank/DDBJ databases">
        <authorList>
            <person name="Kallberg Y."/>
            <person name="Tangrot J."/>
            <person name="Rosling A."/>
        </authorList>
    </citation>
    <scope>NUCLEOTIDE SEQUENCE</scope>
    <source>
        <strain evidence="1">IA702</strain>
    </source>
</reference>
<comment type="caution">
    <text evidence="1">The sequence shown here is derived from an EMBL/GenBank/DDBJ whole genome shotgun (WGS) entry which is preliminary data.</text>
</comment>
<dbReference type="Proteomes" id="UP000789572">
    <property type="component" value="Unassembled WGS sequence"/>
</dbReference>
<evidence type="ECO:0000313" key="1">
    <source>
        <dbReference type="EMBL" id="CAG8619049.1"/>
    </source>
</evidence>
<accession>A0A9N9D1D2</accession>
<proteinExistence type="predicted"/>
<gene>
    <name evidence="1" type="ORF">POCULU_LOCUS8330</name>
</gene>
<keyword evidence="2" id="KW-1185">Reference proteome</keyword>
<name>A0A9N9D1D2_9GLOM</name>
<organism evidence="1 2">
    <name type="scientific">Paraglomus occultum</name>
    <dbReference type="NCBI Taxonomy" id="144539"/>
    <lineage>
        <taxon>Eukaryota</taxon>
        <taxon>Fungi</taxon>
        <taxon>Fungi incertae sedis</taxon>
        <taxon>Mucoromycota</taxon>
        <taxon>Glomeromycotina</taxon>
        <taxon>Glomeromycetes</taxon>
        <taxon>Paraglomerales</taxon>
        <taxon>Paraglomeraceae</taxon>
        <taxon>Paraglomus</taxon>
    </lineage>
</organism>
<evidence type="ECO:0000313" key="2">
    <source>
        <dbReference type="Proteomes" id="UP000789572"/>
    </source>
</evidence>
<dbReference type="EMBL" id="CAJVPJ010002345">
    <property type="protein sequence ID" value="CAG8619049.1"/>
    <property type="molecule type" value="Genomic_DNA"/>
</dbReference>
<protein>
    <submittedName>
        <fullName evidence="1">1046_t:CDS:1</fullName>
    </submittedName>
</protein>